<accession>A0ABT9PAR4</accession>
<dbReference type="RefSeq" id="WP_307248307.1">
    <property type="nucleotide sequence ID" value="NZ_JAUSQZ010000001.1"/>
</dbReference>
<dbReference type="Pfam" id="PF00497">
    <property type="entry name" value="SBP_bac_3"/>
    <property type="match status" value="1"/>
</dbReference>
<feature type="domain" description="Solute-binding protein family 3/N-terminal" evidence="3">
    <location>
        <begin position="61"/>
        <end position="293"/>
    </location>
</feature>
<evidence type="ECO:0000313" key="5">
    <source>
        <dbReference type="Proteomes" id="UP001235712"/>
    </source>
</evidence>
<dbReference type="SUPFAM" id="SSF53850">
    <property type="entry name" value="Periplasmic binding protein-like II"/>
    <property type="match status" value="1"/>
</dbReference>
<dbReference type="PANTHER" id="PTHR35936:SF17">
    <property type="entry name" value="ARGININE-BINDING EXTRACELLULAR PROTEIN ARTP"/>
    <property type="match status" value="1"/>
</dbReference>
<evidence type="ECO:0000256" key="1">
    <source>
        <dbReference type="ARBA" id="ARBA00022729"/>
    </source>
</evidence>
<gene>
    <name evidence="4" type="ORF">J2S57_005538</name>
</gene>
<name>A0ABT9PAR4_9ACTN</name>
<feature type="chain" id="PRO_5045802559" evidence="2">
    <location>
        <begin position="22"/>
        <end position="315"/>
    </location>
</feature>
<keyword evidence="1 2" id="KW-0732">Signal</keyword>
<reference evidence="4 5" key="1">
    <citation type="submission" date="2023-07" db="EMBL/GenBank/DDBJ databases">
        <title>Sequencing the genomes of 1000 actinobacteria strains.</title>
        <authorList>
            <person name="Klenk H.-P."/>
        </authorList>
    </citation>
    <scope>NUCLEOTIDE SEQUENCE [LARGE SCALE GENOMIC DNA]</scope>
    <source>
        <strain evidence="4 5">DSM 44388</strain>
    </source>
</reference>
<protein>
    <submittedName>
        <fullName evidence="4">ABC-type amino acid transport substrate-binding protein</fullName>
    </submittedName>
</protein>
<feature type="signal peptide" evidence="2">
    <location>
        <begin position="1"/>
        <end position="21"/>
    </location>
</feature>
<dbReference type="PANTHER" id="PTHR35936">
    <property type="entry name" value="MEMBRANE-BOUND LYTIC MUREIN TRANSGLYCOSYLASE F"/>
    <property type="match status" value="1"/>
</dbReference>
<dbReference type="InterPro" id="IPR001638">
    <property type="entry name" value="Solute-binding_3/MltF_N"/>
</dbReference>
<evidence type="ECO:0000256" key="2">
    <source>
        <dbReference type="SAM" id="SignalP"/>
    </source>
</evidence>
<sequence length="315" mass="31974">MPALPSTPVRLLAGLAVLTLAACSTPTDEATTTPAESSAPAAAADSALIAELPEAVRSSKTISFGALWETPPIISVTTSDTSAPVGVAPDLAAALAPVLGVEASWKNMQWPAQLPGVQSGNVDALFGQVSATAEREQSVVDLIPFYKSSMGLLMTKDGASGVSGLASLCGKKVGVPVGSIQGDAVKKASEASCAGNAISLAEYSGATAAISAVRAGTIAAWMDSVTSQNQVAKESGETFAVVDVPENEFETQYTTIAVSKTQPGLTKALLGAMKTIIENGTYAKVMDQYDLGDAAITADELVVNPVTQTPVGEKS</sequence>
<dbReference type="SMART" id="SM00062">
    <property type="entry name" value="PBPb"/>
    <property type="match status" value="1"/>
</dbReference>
<keyword evidence="5" id="KW-1185">Reference proteome</keyword>
<dbReference type="EMBL" id="JAUSQZ010000001">
    <property type="protein sequence ID" value="MDP9829789.1"/>
    <property type="molecule type" value="Genomic_DNA"/>
</dbReference>
<comment type="caution">
    <text evidence="4">The sequence shown here is derived from an EMBL/GenBank/DDBJ whole genome shotgun (WGS) entry which is preliminary data.</text>
</comment>
<organism evidence="4 5">
    <name type="scientific">Kineosporia succinea</name>
    <dbReference type="NCBI Taxonomy" id="84632"/>
    <lineage>
        <taxon>Bacteria</taxon>
        <taxon>Bacillati</taxon>
        <taxon>Actinomycetota</taxon>
        <taxon>Actinomycetes</taxon>
        <taxon>Kineosporiales</taxon>
        <taxon>Kineosporiaceae</taxon>
        <taxon>Kineosporia</taxon>
    </lineage>
</organism>
<dbReference type="Proteomes" id="UP001235712">
    <property type="component" value="Unassembled WGS sequence"/>
</dbReference>
<evidence type="ECO:0000259" key="3">
    <source>
        <dbReference type="SMART" id="SM00062"/>
    </source>
</evidence>
<proteinExistence type="predicted"/>
<evidence type="ECO:0000313" key="4">
    <source>
        <dbReference type="EMBL" id="MDP9829789.1"/>
    </source>
</evidence>
<dbReference type="Gene3D" id="3.40.190.10">
    <property type="entry name" value="Periplasmic binding protein-like II"/>
    <property type="match status" value="2"/>
</dbReference>